<evidence type="ECO:0000313" key="2">
    <source>
        <dbReference type="EMBL" id="GAA4542878.1"/>
    </source>
</evidence>
<reference evidence="3" key="1">
    <citation type="journal article" date="2019" name="Int. J. Syst. Evol. Microbiol.">
        <title>The Global Catalogue of Microorganisms (GCM) 10K type strain sequencing project: providing services to taxonomists for standard genome sequencing and annotation.</title>
        <authorList>
            <consortium name="The Broad Institute Genomics Platform"/>
            <consortium name="The Broad Institute Genome Sequencing Center for Infectious Disease"/>
            <person name="Wu L."/>
            <person name="Ma J."/>
        </authorList>
    </citation>
    <scope>NUCLEOTIDE SEQUENCE [LARGE SCALE GENOMIC DNA]</scope>
    <source>
        <strain evidence="3">JCM 17906</strain>
    </source>
</reference>
<protein>
    <submittedName>
        <fullName evidence="2">Uncharacterized protein</fullName>
    </submittedName>
</protein>
<feature type="transmembrane region" description="Helical" evidence="1">
    <location>
        <begin position="453"/>
        <end position="473"/>
    </location>
</feature>
<feature type="transmembrane region" description="Helical" evidence="1">
    <location>
        <begin position="309"/>
        <end position="331"/>
    </location>
</feature>
<sequence>MLPAALGFALAALRIGAVVTHVRRDDAKGAPPAAVSTLLALVVGVGRLLVDGGIAGEGGRLLRSVAMNGDEAHELRVHGVAGASPESMLQQTAVEDEPGAEHDCGCPADRDAHPRAEPGADEITVWRAPRRDPRLRAWSWGSLTSGKWYQAFYLLLLPFMIANLAGWMVAGPAGRGLRLRWATLLVRIVGVLVTVVFVVSVQIVLSDLVAWQWLYQRRIVSVGLAGLGTVLTALAFFGLVVLTRIRPKPEAMAPRPGPSRGPVARAWAWWLALGKQWDRPRDAVGIGTLGDRQWTLWNSGALNMALRRLHLAAGLAVTALLAALPTGGTAAPGLRTATLGLAVAALAAVLALFCWIGLRRGADAPPDRGSDSGDGGLRWAFLLIRWVVASLAVAAVALAALLPIWWSEPVVRGWASLPLLRGSAVWVAVVILAAVVLLTVVNGGGRRAANPAAVLLLAASIGAGFGSGLISRAAGLVAGVGGFAPQVDLFVDWLAVAITTSIALVALAATVRWLVAVVSPADTGAVVPALTRRASWLTAVVGAVGAVFTIVSVVQVRAGIPVSALPRWFALGVVLLLAVPIVLVASVVAVRRGPGVGAVVVLGIAAVTALVVWAVLTGHSLRIAGIDVPPGTFRDLCLAVAVVLPTAAILGRIVAGLRDRSVRRGVGVLWDVGTFWPRWFHPLAPPTYSDRAVPQLEAQLRAELAARGGVLLAPHSQGTVIANAALLLDDRVHDLAGVALLSYGSPWGRLYAEFFPTQVDGAVTAEIERRLDGRWINLWRPSDPIGGEIEGLPGDTRIAEPCRQGHSDYWEEPAYCRATRDLRGRLDGADSTFRALSAGGPVP</sequence>
<feature type="transmembrane region" description="Helical" evidence="1">
    <location>
        <begin position="636"/>
        <end position="655"/>
    </location>
</feature>
<name>A0ABP8RMH0_9PSEU</name>
<organism evidence="2 3">
    <name type="scientific">Pseudonocardia xishanensis</name>
    <dbReference type="NCBI Taxonomy" id="630995"/>
    <lineage>
        <taxon>Bacteria</taxon>
        <taxon>Bacillati</taxon>
        <taxon>Actinomycetota</taxon>
        <taxon>Actinomycetes</taxon>
        <taxon>Pseudonocardiales</taxon>
        <taxon>Pseudonocardiaceae</taxon>
        <taxon>Pseudonocardia</taxon>
    </lineage>
</organism>
<keyword evidence="3" id="KW-1185">Reference proteome</keyword>
<feature type="transmembrane region" description="Helical" evidence="1">
    <location>
        <begin position="181"/>
        <end position="204"/>
    </location>
</feature>
<dbReference type="EMBL" id="BAABGT010000026">
    <property type="protein sequence ID" value="GAA4542878.1"/>
    <property type="molecule type" value="Genomic_DNA"/>
</dbReference>
<keyword evidence="1" id="KW-0812">Transmembrane</keyword>
<feature type="transmembrane region" description="Helical" evidence="1">
    <location>
        <begin position="148"/>
        <end position="169"/>
    </location>
</feature>
<gene>
    <name evidence="2" type="ORF">GCM10023175_18850</name>
</gene>
<feature type="transmembrane region" description="Helical" evidence="1">
    <location>
        <begin position="219"/>
        <end position="242"/>
    </location>
</feature>
<dbReference type="RefSeq" id="WP_345414790.1">
    <property type="nucleotide sequence ID" value="NZ_BAABGT010000026.1"/>
</dbReference>
<evidence type="ECO:0000256" key="1">
    <source>
        <dbReference type="SAM" id="Phobius"/>
    </source>
</evidence>
<feature type="transmembrane region" description="Helical" evidence="1">
    <location>
        <begin position="536"/>
        <end position="556"/>
    </location>
</feature>
<keyword evidence="1" id="KW-0472">Membrane</keyword>
<keyword evidence="1" id="KW-1133">Transmembrane helix</keyword>
<evidence type="ECO:0000313" key="3">
    <source>
        <dbReference type="Proteomes" id="UP001501598"/>
    </source>
</evidence>
<dbReference type="Proteomes" id="UP001501598">
    <property type="component" value="Unassembled WGS sequence"/>
</dbReference>
<feature type="transmembrane region" description="Helical" evidence="1">
    <location>
        <begin position="493"/>
        <end position="515"/>
    </location>
</feature>
<comment type="caution">
    <text evidence="2">The sequence shown here is derived from an EMBL/GenBank/DDBJ whole genome shotgun (WGS) entry which is preliminary data.</text>
</comment>
<accession>A0ABP8RMH0</accession>
<feature type="transmembrane region" description="Helical" evidence="1">
    <location>
        <begin position="596"/>
        <end position="616"/>
    </location>
</feature>
<feature type="transmembrane region" description="Helical" evidence="1">
    <location>
        <begin position="418"/>
        <end position="441"/>
    </location>
</feature>
<proteinExistence type="predicted"/>
<feature type="transmembrane region" description="Helical" evidence="1">
    <location>
        <begin position="568"/>
        <end position="589"/>
    </location>
</feature>
<feature type="transmembrane region" description="Helical" evidence="1">
    <location>
        <begin position="337"/>
        <end position="358"/>
    </location>
</feature>
<feature type="transmembrane region" description="Helical" evidence="1">
    <location>
        <begin position="379"/>
        <end position="406"/>
    </location>
</feature>